<dbReference type="Pfam" id="PF04151">
    <property type="entry name" value="PPC"/>
    <property type="match status" value="1"/>
</dbReference>
<protein>
    <recommendedName>
        <fullName evidence="3">Peptidase C-terminal archaeal/bacterial domain-containing protein</fullName>
    </recommendedName>
</protein>
<keyword evidence="2" id="KW-0732">Signal</keyword>
<dbReference type="RefSeq" id="WP_053231113.1">
    <property type="nucleotide sequence ID" value="NZ_CP011125.1"/>
</dbReference>
<feature type="chain" id="PRO_5002509524" description="Peptidase C-terminal archaeal/bacterial domain-containing protein" evidence="2">
    <location>
        <begin position="22"/>
        <end position="292"/>
    </location>
</feature>
<organism evidence="4 5">
    <name type="scientific">Sandaracinus amylolyticus</name>
    <dbReference type="NCBI Taxonomy" id="927083"/>
    <lineage>
        <taxon>Bacteria</taxon>
        <taxon>Pseudomonadati</taxon>
        <taxon>Myxococcota</taxon>
        <taxon>Polyangia</taxon>
        <taxon>Polyangiales</taxon>
        <taxon>Sandaracinaceae</taxon>
        <taxon>Sandaracinus</taxon>
    </lineage>
</organism>
<proteinExistence type="predicted"/>
<gene>
    <name evidence="4" type="ORF">DB32_000828</name>
</gene>
<dbReference type="STRING" id="927083.DB32_000828"/>
<evidence type="ECO:0000313" key="4">
    <source>
        <dbReference type="EMBL" id="AKF03679.1"/>
    </source>
</evidence>
<accession>A0A0F6SDM0</accession>
<dbReference type="OrthoDB" id="5478183at2"/>
<dbReference type="AlphaFoldDB" id="A0A0F6SDM0"/>
<evidence type="ECO:0000256" key="2">
    <source>
        <dbReference type="SAM" id="SignalP"/>
    </source>
</evidence>
<name>A0A0F6SDM0_9BACT</name>
<keyword evidence="5" id="KW-1185">Reference proteome</keyword>
<sequence length="292" mass="29402">MLRRCTLLSLVLVIASGCCFGGTGLPGSAPPAPTPPVGTTPTTAVAPVAPGATISLAPGFMPDPQVSTGAAGGPVAANTMSPDCRGHIPAQPSLIINATAAFANLRIVASSSADTTLVVQRADGTFLCNDDSEGLNPIVQGAFGPGQHRVWVGTWSPTGAGAAYTLGVTELASVTAASLGAAGGAAAGGGTPVAGETRTGNLGPGDAQLQSGEYRDTYEFAWTAGQRVQIDCTGDFDNYLILRRPSGTQVDNDDTNGTNAQIIETLTETGTYTVVVTTYAPGQTGSYTLTIR</sequence>
<dbReference type="EMBL" id="CP011125">
    <property type="protein sequence ID" value="AKF03679.1"/>
    <property type="molecule type" value="Genomic_DNA"/>
</dbReference>
<dbReference type="KEGG" id="samy:DB32_000828"/>
<evidence type="ECO:0000259" key="3">
    <source>
        <dbReference type="Pfam" id="PF04151"/>
    </source>
</evidence>
<dbReference type="Proteomes" id="UP000034883">
    <property type="component" value="Chromosome"/>
</dbReference>
<dbReference type="InterPro" id="IPR007280">
    <property type="entry name" value="Peptidase_C_arc/bac"/>
</dbReference>
<evidence type="ECO:0000313" key="5">
    <source>
        <dbReference type="Proteomes" id="UP000034883"/>
    </source>
</evidence>
<reference evidence="4 5" key="1">
    <citation type="submission" date="2015-03" db="EMBL/GenBank/DDBJ databases">
        <title>Genome assembly of Sandaracinus amylolyticus DSM 53668.</title>
        <authorList>
            <person name="Sharma G."/>
            <person name="Subramanian S."/>
        </authorList>
    </citation>
    <scope>NUCLEOTIDE SEQUENCE [LARGE SCALE GENOMIC DNA]</scope>
    <source>
        <strain evidence="4 5">DSM 53668</strain>
    </source>
</reference>
<feature type="region of interest" description="Disordered" evidence="1">
    <location>
        <begin position="185"/>
        <end position="209"/>
    </location>
</feature>
<dbReference type="PROSITE" id="PS51257">
    <property type="entry name" value="PROKAR_LIPOPROTEIN"/>
    <property type="match status" value="1"/>
</dbReference>
<dbReference type="Gene3D" id="2.60.120.380">
    <property type="match status" value="1"/>
</dbReference>
<feature type="signal peptide" evidence="2">
    <location>
        <begin position="1"/>
        <end position="21"/>
    </location>
</feature>
<dbReference type="SUPFAM" id="SSF89260">
    <property type="entry name" value="Collagen-binding domain"/>
    <property type="match status" value="1"/>
</dbReference>
<evidence type="ECO:0000256" key="1">
    <source>
        <dbReference type="SAM" id="MobiDB-lite"/>
    </source>
</evidence>
<feature type="domain" description="Peptidase C-terminal archaeal/bacterial" evidence="3">
    <location>
        <begin position="215"/>
        <end position="277"/>
    </location>
</feature>